<dbReference type="OrthoDB" id="1078010at2"/>
<gene>
    <name evidence="2" type="ORF">C7379_10645</name>
</gene>
<feature type="chain" id="PRO_5015606850" evidence="1">
    <location>
        <begin position="19"/>
        <end position="155"/>
    </location>
</feature>
<evidence type="ECO:0000256" key="1">
    <source>
        <dbReference type="SAM" id="SignalP"/>
    </source>
</evidence>
<dbReference type="AlphaFoldDB" id="A0A2U0UFS4"/>
<dbReference type="EMBL" id="QENY01000006">
    <property type="protein sequence ID" value="PVX56474.1"/>
    <property type="molecule type" value="Genomic_DNA"/>
</dbReference>
<evidence type="ECO:0000313" key="2">
    <source>
        <dbReference type="EMBL" id="PVX56474.1"/>
    </source>
</evidence>
<keyword evidence="3" id="KW-1185">Reference proteome</keyword>
<keyword evidence="1" id="KW-0732">Signal</keyword>
<proteinExistence type="predicted"/>
<reference evidence="2 3" key="1">
    <citation type="submission" date="2018-05" db="EMBL/GenBank/DDBJ databases">
        <title>Genomic Encyclopedia of Type Strains, Phase IV (KMG-IV): sequencing the most valuable type-strain genomes for metagenomic binning, comparative biology and taxonomic classification.</title>
        <authorList>
            <person name="Goeker M."/>
        </authorList>
    </citation>
    <scope>NUCLEOTIDE SEQUENCE [LARGE SCALE GENOMIC DNA]</scope>
    <source>
        <strain evidence="2 3">DSM 100333</strain>
    </source>
</reference>
<protein>
    <submittedName>
        <fullName evidence="2">Uncharacterized protein</fullName>
    </submittedName>
</protein>
<feature type="signal peptide" evidence="1">
    <location>
        <begin position="1"/>
        <end position="18"/>
    </location>
</feature>
<sequence>MKKILMTLCLMFATLTQAQELKKLKFGTIFDDAIINIKSSLGEPTTSDTSLVVYQNIHYRGLKWDKITFKFAQQKLCEVRCYMNKKNKQQALTQLSTIAKTMKKDYSITMDFEDDGSVFYAGGVSPMGFGHLFTIFVSPHKNSWTAQMRFGPFSI</sequence>
<dbReference type="RefSeq" id="WP_116616156.1">
    <property type="nucleotide sequence ID" value="NZ_CALDWB010000031.1"/>
</dbReference>
<evidence type="ECO:0000313" key="3">
    <source>
        <dbReference type="Proteomes" id="UP000245870"/>
    </source>
</evidence>
<comment type="caution">
    <text evidence="2">The sequence shown here is derived from an EMBL/GenBank/DDBJ whole genome shotgun (WGS) entry which is preliminary data.</text>
</comment>
<organism evidence="2 3">
    <name type="scientific">Hallella colorans</name>
    <dbReference type="NCBI Taxonomy" id="1703337"/>
    <lineage>
        <taxon>Bacteria</taxon>
        <taxon>Pseudomonadati</taxon>
        <taxon>Bacteroidota</taxon>
        <taxon>Bacteroidia</taxon>
        <taxon>Bacteroidales</taxon>
        <taxon>Prevotellaceae</taxon>
        <taxon>Hallella</taxon>
    </lineage>
</organism>
<accession>A0A2U0UFS4</accession>
<name>A0A2U0UFS4_9BACT</name>
<dbReference type="Proteomes" id="UP000245870">
    <property type="component" value="Unassembled WGS sequence"/>
</dbReference>